<evidence type="ECO:0000256" key="7">
    <source>
        <dbReference type="ARBA" id="ARBA00023065"/>
    </source>
</evidence>
<organism evidence="13 14">
    <name type="scientific">Azohydromonas lata</name>
    <dbReference type="NCBI Taxonomy" id="45677"/>
    <lineage>
        <taxon>Bacteria</taxon>
        <taxon>Pseudomonadati</taxon>
        <taxon>Pseudomonadota</taxon>
        <taxon>Betaproteobacteria</taxon>
        <taxon>Burkholderiales</taxon>
        <taxon>Sphaerotilaceae</taxon>
        <taxon>Azohydromonas</taxon>
    </lineage>
</organism>
<evidence type="ECO:0000256" key="6">
    <source>
        <dbReference type="ARBA" id="ARBA00022729"/>
    </source>
</evidence>
<dbReference type="InterPro" id="IPR050298">
    <property type="entry name" value="Gram-neg_bact_OMP"/>
</dbReference>
<keyword evidence="3" id="KW-0813">Transport</keyword>
<keyword evidence="5" id="KW-0812">Transmembrane</keyword>
<dbReference type="Pfam" id="PF13609">
    <property type="entry name" value="Porin_4"/>
    <property type="match status" value="1"/>
</dbReference>
<feature type="signal peptide" evidence="11">
    <location>
        <begin position="1"/>
        <end position="23"/>
    </location>
</feature>
<evidence type="ECO:0000256" key="8">
    <source>
        <dbReference type="ARBA" id="ARBA00023114"/>
    </source>
</evidence>
<comment type="subunit">
    <text evidence="2">Homotrimer.</text>
</comment>
<evidence type="ECO:0000256" key="10">
    <source>
        <dbReference type="ARBA" id="ARBA00023237"/>
    </source>
</evidence>
<dbReference type="RefSeq" id="WP_322465304.1">
    <property type="nucleotide sequence ID" value="NZ_JAXOJX010000012.1"/>
</dbReference>
<evidence type="ECO:0000256" key="2">
    <source>
        <dbReference type="ARBA" id="ARBA00011233"/>
    </source>
</evidence>
<feature type="chain" id="PRO_5046040572" evidence="11">
    <location>
        <begin position="24"/>
        <end position="367"/>
    </location>
</feature>
<evidence type="ECO:0000313" key="14">
    <source>
        <dbReference type="Proteomes" id="UP001293718"/>
    </source>
</evidence>
<dbReference type="InterPro" id="IPR033900">
    <property type="entry name" value="Gram_neg_porin_domain"/>
</dbReference>
<dbReference type="PANTHER" id="PTHR34501">
    <property type="entry name" value="PROTEIN YDDL-RELATED"/>
    <property type="match status" value="1"/>
</dbReference>
<evidence type="ECO:0000256" key="5">
    <source>
        <dbReference type="ARBA" id="ARBA00022692"/>
    </source>
</evidence>
<dbReference type="Gene3D" id="2.40.160.10">
    <property type="entry name" value="Porin"/>
    <property type="match status" value="1"/>
</dbReference>
<keyword evidence="4" id="KW-1134">Transmembrane beta strand</keyword>
<reference evidence="13 14" key="1">
    <citation type="submission" date="2023-11" db="EMBL/GenBank/DDBJ databases">
        <title>Draft genome of Azohydromonas lata strain H1 (DSM1123), a polyhydroxyalkanoate producer.</title>
        <authorList>
            <person name="Traversa D."/>
            <person name="D'Addabbo P."/>
            <person name="Pazzani C."/>
            <person name="Manzari C."/>
            <person name="Chiara M."/>
            <person name="Scrascia M."/>
        </authorList>
    </citation>
    <scope>NUCLEOTIDE SEQUENCE [LARGE SCALE GENOMIC DNA]</scope>
    <source>
        <strain evidence="13 14">H1</strain>
    </source>
</reference>
<sequence length="367" mass="39061">MKMIQRALAAAAVCAQCSAPALADTQVQLYGIVDAGVLTQSKSRAGGSLTRVETSGLRQSVWGLRGTEDLGNGLKAFFNLESHFDMDTGALHGSGDSAGSGTILFRRQANIGLSGDWGSLTIGRQYGPALLAHLNTEPRAFKEQFSNLYAWAYNQLEALAGADAVNSNNDVGIFFKNAIQYRNTVGPVSFGVLYSPGEQPGHGSRNTAYAVGAAYDGPVMLSASYQTMKDQASGNRNIEHAGLGGAVPLGAFTLKLNWLQGKNSNADGIRTSKVDAIGAGIDWKWNPQNTATLAYYDNKDKLNTEDHTRNLVLSNDYALSKRTTLYVQAAYVDAKSQSSLKTSIVADGSFAPGAKTTFLNVGINHTF</sequence>
<protein>
    <submittedName>
        <fullName evidence="13">Porin</fullName>
    </submittedName>
</protein>
<evidence type="ECO:0000313" key="13">
    <source>
        <dbReference type="EMBL" id="MDZ5456868.1"/>
    </source>
</evidence>
<keyword evidence="14" id="KW-1185">Reference proteome</keyword>
<keyword evidence="7" id="KW-0406">Ion transport</keyword>
<evidence type="ECO:0000256" key="9">
    <source>
        <dbReference type="ARBA" id="ARBA00023136"/>
    </source>
</evidence>
<gene>
    <name evidence="13" type="ORF">SM757_09825</name>
</gene>
<keyword evidence="6 11" id="KW-0732">Signal</keyword>
<dbReference type="Proteomes" id="UP001293718">
    <property type="component" value="Unassembled WGS sequence"/>
</dbReference>
<keyword evidence="9" id="KW-0472">Membrane</keyword>
<dbReference type="PANTHER" id="PTHR34501:SF9">
    <property type="entry name" value="MAJOR OUTER MEMBRANE PROTEIN P.IA"/>
    <property type="match status" value="1"/>
</dbReference>
<evidence type="ECO:0000256" key="1">
    <source>
        <dbReference type="ARBA" id="ARBA00004571"/>
    </source>
</evidence>
<comment type="subcellular location">
    <subcellularLocation>
        <location evidence="1">Cell outer membrane</location>
        <topology evidence="1">Multi-pass membrane protein</topology>
    </subcellularLocation>
</comment>
<evidence type="ECO:0000256" key="4">
    <source>
        <dbReference type="ARBA" id="ARBA00022452"/>
    </source>
</evidence>
<dbReference type="SUPFAM" id="SSF56935">
    <property type="entry name" value="Porins"/>
    <property type="match status" value="1"/>
</dbReference>
<name>A0ABU5ICL3_9BURK</name>
<dbReference type="InterPro" id="IPR023614">
    <property type="entry name" value="Porin_dom_sf"/>
</dbReference>
<feature type="domain" description="Porin" evidence="12">
    <location>
        <begin position="10"/>
        <end position="335"/>
    </location>
</feature>
<proteinExistence type="predicted"/>
<dbReference type="EMBL" id="JAXOJX010000012">
    <property type="protein sequence ID" value="MDZ5456868.1"/>
    <property type="molecule type" value="Genomic_DNA"/>
</dbReference>
<evidence type="ECO:0000259" key="12">
    <source>
        <dbReference type="Pfam" id="PF13609"/>
    </source>
</evidence>
<evidence type="ECO:0000256" key="11">
    <source>
        <dbReference type="SAM" id="SignalP"/>
    </source>
</evidence>
<keyword evidence="8" id="KW-0626">Porin</keyword>
<keyword evidence="10" id="KW-0998">Cell outer membrane</keyword>
<evidence type="ECO:0000256" key="3">
    <source>
        <dbReference type="ARBA" id="ARBA00022448"/>
    </source>
</evidence>
<accession>A0ABU5ICL3</accession>
<comment type="caution">
    <text evidence="13">The sequence shown here is derived from an EMBL/GenBank/DDBJ whole genome shotgun (WGS) entry which is preliminary data.</text>
</comment>
<dbReference type="CDD" id="cd00342">
    <property type="entry name" value="gram_neg_porins"/>
    <property type="match status" value="1"/>
</dbReference>